<dbReference type="GO" id="GO:0016887">
    <property type="term" value="F:ATP hydrolysis activity"/>
    <property type="evidence" value="ECO:0007669"/>
    <property type="project" value="InterPro"/>
</dbReference>
<feature type="domain" description="ABC transporter" evidence="1">
    <location>
        <begin position="2"/>
        <end position="112"/>
    </location>
</feature>
<name>A0AA86V5B7_9EUKA</name>
<sequence length="141" mass="16122">MQTLLIMGPSGSGKTTLMRAISDDIDVKQSIPQTGLHFIQIKRLEQLINIWEADQQLLSILKDKISGVILVVDSENVEQIVQLYENYIPVIKKHKYIVLVNQIGSTKADDRLFQLFKNVQSCDFKDTSSTRKIFDDWVINV</sequence>
<reference evidence="2" key="1">
    <citation type="submission" date="2023-06" db="EMBL/GenBank/DDBJ databases">
        <authorList>
            <person name="Kurt Z."/>
        </authorList>
    </citation>
    <scope>NUCLEOTIDE SEQUENCE</scope>
</reference>
<organism evidence="2">
    <name type="scientific">Hexamita inflata</name>
    <dbReference type="NCBI Taxonomy" id="28002"/>
    <lineage>
        <taxon>Eukaryota</taxon>
        <taxon>Metamonada</taxon>
        <taxon>Diplomonadida</taxon>
        <taxon>Hexamitidae</taxon>
        <taxon>Hexamitinae</taxon>
        <taxon>Hexamita</taxon>
    </lineage>
</organism>
<keyword evidence="4" id="KW-1185">Reference proteome</keyword>
<dbReference type="InterPro" id="IPR027417">
    <property type="entry name" value="P-loop_NTPase"/>
</dbReference>
<evidence type="ECO:0000313" key="2">
    <source>
        <dbReference type="EMBL" id="CAI9957298.1"/>
    </source>
</evidence>
<dbReference type="EMBL" id="CATOUU010000884">
    <property type="protein sequence ID" value="CAI9957298.1"/>
    <property type="molecule type" value="Genomic_DNA"/>
</dbReference>
<proteinExistence type="predicted"/>
<dbReference type="InterPro" id="IPR003439">
    <property type="entry name" value="ABC_transporter-like_ATP-bd"/>
</dbReference>
<comment type="caution">
    <text evidence="2">The sequence shown here is derived from an EMBL/GenBank/DDBJ whole genome shotgun (WGS) entry which is preliminary data.</text>
</comment>
<dbReference type="SUPFAM" id="SSF52540">
    <property type="entry name" value="P-loop containing nucleoside triphosphate hydrolases"/>
    <property type="match status" value="1"/>
</dbReference>
<evidence type="ECO:0000259" key="1">
    <source>
        <dbReference type="Pfam" id="PF00005"/>
    </source>
</evidence>
<dbReference type="Pfam" id="PF00005">
    <property type="entry name" value="ABC_tran"/>
    <property type="match status" value="1"/>
</dbReference>
<dbReference type="EMBL" id="CAXDID020000067">
    <property type="protein sequence ID" value="CAL6012975.1"/>
    <property type="molecule type" value="Genomic_DNA"/>
</dbReference>
<dbReference type="Gene3D" id="3.40.50.300">
    <property type="entry name" value="P-loop containing nucleotide triphosphate hydrolases"/>
    <property type="match status" value="1"/>
</dbReference>
<dbReference type="AlphaFoldDB" id="A0AA86V5B7"/>
<accession>A0AA86V5B7</accession>
<dbReference type="Proteomes" id="UP001642409">
    <property type="component" value="Unassembled WGS sequence"/>
</dbReference>
<evidence type="ECO:0000313" key="3">
    <source>
        <dbReference type="EMBL" id="CAL6012975.1"/>
    </source>
</evidence>
<gene>
    <name evidence="3" type="ORF">HINF_LOCUS23565</name>
    <name evidence="2" type="ORF">HINF_LOCUS44943</name>
</gene>
<evidence type="ECO:0000313" key="4">
    <source>
        <dbReference type="Proteomes" id="UP001642409"/>
    </source>
</evidence>
<reference evidence="3 4" key="2">
    <citation type="submission" date="2024-07" db="EMBL/GenBank/DDBJ databases">
        <authorList>
            <person name="Akdeniz Z."/>
        </authorList>
    </citation>
    <scope>NUCLEOTIDE SEQUENCE [LARGE SCALE GENOMIC DNA]</scope>
</reference>
<protein>
    <submittedName>
        <fullName evidence="2">ABC transporter-like</fullName>
    </submittedName>
    <submittedName>
        <fullName evidence="3">ABC_transporter-like</fullName>
    </submittedName>
</protein>
<dbReference type="GO" id="GO:0005524">
    <property type="term" value="F:ATP binding"/>
    <property type="evidence" value="ECO:0007669"/>
    <property type="project" value="InterPro"/>
</dbReference>